<dbReference type="AlphaFoldDB" id="B9M0W7"/>
<dbReference type="PANTHER" id="PTHR30619:SF1">
    <property type="entry name" value="RECOMBINATION PROTEIN 2"/>
    <property type="match status" value="1"/>
</dbReference>
<evidence type="ECO:0000313" key="9">
    <source>
        <dbReference type="Proteomes" id="UP000007721"/>
    </source>
</evidence>
<feature type="transmembrane region" description="Helical" evidence="6">
    <location>
        <begin position="254"/>
        <end position="277"/>
    </location>
</feature>
<feature type="transmembrane region" description="Helical" evidence="6">
    <location>
        <begin position="458"/>
        <end position="477"/>
    </location>
</feature>
<dbReference type="Pfam" id="PF00753">
    <property type="entry name" value="Lactamase_B"/>
    <property type="match status" value="1"/>
</dbReference>
<evidence type="ECO:0000256" key="1">
    <source>
        <dbReference type="ARBA" id="ARBA00004651"/>
    </source>
</evidence>
<evidence type="ECO:0000256" key="6">
    <source>
        <dbReference type="SAM" id="Phobius"/>
    </source>
</evidence>
<feature type="transmembrane region" description="Helical" evidence="6">
    <location>
        <begin position="9"/>
        <end position="28"/>
    </location>
</feature>
<evidence type="ECO:0000256" key="4">
    <source>
        <dbReference type="ARBA" id="ARBA00022989"/>
    </source>
</evidence>
<dbReference type="eggNOG" id="COG2333">
    <property type="taxonomic scope" value="Bacteria"/>
</dbReference>
<dbReference type="KEGG" id="geo:Geob_2620"/>
<keyword evidence="3 6" id="KW-0812">Transmembrane</keyword>
<evidence type="ECO:0000256" key="3">
    <source>
        <dbReference type="ARBA" id="ARBA00022692"/>
    </source>
</evidence>
<gene>
    <name evidence="8" type="ordered locus">Geob_2620</name>
</gene>
<dbReference type="InterPro" id="IPR052159">
    <property type="entry name" value="Competence_DNA_uptake"/>
</dbReference>
<dbReference type="CDD" id="cd07731">
    <property type="entry name" value="ComA-like_MBL-fold"/>
    <property type="match status" value="1"/>
</dbReference>
<feature type="transmembrane region" description="Helical" evidence="6">
    <location>
        <begin position="489"/>
        <end position="505"/>
    </location>
</feature>
<feature type="transmembrane region" description="Helical" evidence="6">
    <location>
        <begin position="313"/>
        <end position="330"/>
    </location>
</feature>
<feature type="transmembrane region" description="Helical" evidence="6">
    <location>
        <begin position="337"/>
        <end position="356"/>
    </location>
</feature>
<dbReference type="NCBIfam" id="TIGR00360">
    <property type="entry name" value="ComEC_N-term"/>
    <property type="match status" value="1"/>
</dbReference>
<dbReference type="Pfam" id="PF13567">
    <property type="entry name" value="DUF4131"/>
    <property type="match status" value="1"/>
</dbReference>
<dbReference type="eggNOG" id="COG0658">
    <property type="taxonomic scope" value="Bacteria"/>
</dbReference>
<dbReference type="STRING" id="316067.Geob_2620"/>
<dbReference type="Proteomes" id="UP000007721">
    <property type="component" value="Chromosome"/>
</dbReference>
<evidence type="ECO:0000313" key="8">
    <source>
        <dbReference type="EMBL" id="ACM20970.1"/>
    </source>
</evidence>
<keyword evidence="4 6" id="KW-1133">Transmembrane helix</keyword>
<evidence type="ECO:0000256" key="5">
    <source>
        <dbReference type="ARBA" id="ARBA00023136"/>
    </source>
</evidence>
<dbReference type="InterPro" id="IPR004477">
    <property type="entry name" value="ComEC_N"/>
</dbReference>
<dbReference type="NCBIfam" id="TIGR00361">
    <property type="entry name" value="ComEC_Rec2"/>
    <property type="match status" value="1"/>
</dbReference>
<keyword evidence="5 6" id="KW-0472">Membrane</keyword>
<keyword evidence="9" id="KW-1185">Reference proteome</keyword>
<dbReference type="SUPFAM" id="SSF56281">
    <property type="entry name" value="Metallo-hydrolase/oxidoreductase"/>
    <property type="match status" value="1"/>
</dbReference>
<dbReference type="HOGENOM" id="CLU_010363_2_1_7"/>
<accession>B9M0W7</accession>
<keyword evidence="2" id="KW-1003">Cell membrane</keyword>
<feature type="domain" description="Metallo-beta-lactamase" evidence="7">
    <location>
        <begin position="546"/>
        <end position="751"/>
    </location>
</feature>
<feature type="transmembrane region" description="Helical" evidence="6">
    <location>
        <begin position="289"/>
        <end position="307"/>
    </location>
</feature>
<dbReference type="SMART" id="SM00849">
    <property type="entry name" value="Lactamase_B"/>
    <property type="match status" value="1"/>
</dbReference>
<dbReference type="PANTHER" id="PTHR30619">
    <property type="entry name" value="DNA INTERNALIZATION/COMPETENCE PROTEIN COMEC/REC2"/>
    <property type="match status" value="1"/>
</dbReference>
<comment type="subcellular location">
    <subcellularLocation>
        <location evidence="1">Cell membrane</location>
        <topology evidence="1">Multi-pass membrane protein</topology>
    </subcellularLocation>
</comment>
<dbReference type="InterPro" id="IPR025405">
    <property type="entry name" value="DUF4131"/>
</dbReference>
<name>B9M0W7_GEODF</name>
<reference evidence="8 9" key="1">
    <citation type="submission" date="2009-01" db="EMBL/GenBank/DDBJ databases">
        <title>Complete sequence of Geobacter sp. FRC-32.</title>
        <authorList>
            <consortium name="US DOE Joint Genome Institute"/>
            <person name="Lucas S."/>
            <person name="Copeland A."/>
            <person name="Lapidus A."/>
            <person name="Glavina del Rio T."/>
            <person name="Dalin E."/>
            <person name="Tice H."/>
            <person name="Bruce D."/>
            <person name="Goodwin L."/>
            <person name="Pitluck S."/>
            <person name="Saunders E."/>
            <person name="Brettin T."/>
            <person name="Detter J.C."/>
            <person name="Han C."/>
            <person name="Larimer F."/>
            <person name="Land M."/>
            <person name="Hauser L."/>
            <person name="Kyrpides N."/>
            <person name="Ovchinnikova G."/>
            <person name="Kostka J."/>
            <person name="Richardson P."/>
        </authorList>
    </citation>
    <scope>NUCLEOTIDE SEQUENCE [LARGE SCALE GENOMIC DNA]</scope>
    <source>
        <strain evidence="9">DSM 22248 / JCM 15807 / FRC-32</strain>
    </source>
</reference>
<dbReference type="EMBL" id="CP001390">
    <property type="protein sequence ID" value="ACM20970.1"/>
    <property type="molecule type" value="Genomic_DNA"/>
</dbReference>
<dbReference type="GO" id="GO:0030420">
    <property type="term" value="P:establishment of competence for transformation"/>
    <property type="evidence" value="ECO:0007669"/>
    <property type="project" value="InterPro"/>
</dbReference>
<feature type="transmembrane region" description="Helical" evidence="6">
    <location>
        <begin position="393"/>
        <end position="415"/>
    </location>
</feature>
<dbReference type="InterPro" id="IPR001279">
    <property type="entry name" value="Metallo-B-lactamas"/>
</dbReference>
<feature type="transmembrane region" description="Helical" evidence="6">
    <location>
        <begin position="427"/>
        <end position="451"/>
    </location>
</feature>
<evidence type="ECO:0000259" key="7">
    <source>
        <dbReference type="SMART" id="SM00849"/>
    </source>
</evidence>
<evidence type="ECO:0000256" key="2">
    <source>
        <dbReference type="ARBA" id="ARBA00022475"/>
    </source>
</evidence>
<organism evidence="8 9">
    <name type="scientific">Geotalea daltonii (strain DSM 22248 / JCM 15807 / FRC-32)</name>
    <name type="common">Geobacter daltonii</name>
    <dbReference type="NCBI Taxonomy" id="316067"/>
    <lineage>
        <taxon>Bacteria</taxon>
        <taxon>Pseudomonadati</taxon>
        <taxon>Thermodesulfobacteriota</taxon>
        <taxon>Desulfuromonadia</taxon>
        <taxon>Geobacterales</taxon>
        <taxon>Geobacteraceae</taxon>
        <taxon>Geotalea</taxon>
    </lineage>
</organism>
<feature type="transmembrane region" description="Helical" evidence="6">
    <location>
        <begin position="362"/>
        <end position="381"/>
    </location>
</feature>
<feature type="transmembrane region" description="Helical" evidence="6">
    <location>
        <begin position="512"/>
        <end position="529"/>
    </location>
</feature>
<dbReference type="InterPro" id="IPR035681">
    <property type="entry name" value="ComA-like_MBL"/>
</dbReference>
<protein>
    <submittedName>
        <fullName evidence="8">Competence protein, ComEC-related, putative</fullName>
    </submittedName>
</protein>
<proteinExistence type="predicted"/>
<dbReference type="InterPro" id="IPR004797">
    <property type="entry name" value="Competence_ComEC/Rec2"/>
</dbReference>
<dbReference type="GO" id="GO:0005886">
    <property type="term" value="C:plasma membrane"/>
    <property type="evidence" value="ECO:0007669"/>
    <property type="project" value="UniProtKB-SubCell"/>
</dbReference>
<dbReference type="Pfam" id="PF03772">
    <property type="entry name" value="Competence"/>
    <property type="match status" value="1"/>
</dbReference>
<sequence length="803" mass="88571">MQGVKGRPLFIPLASIIAGILSAGLYSLFVPQGILLPLLLLSLFAVFLPKKYPYLLTISLLFFCWGNLSLKDLLHPDFQKNHIARFVSDEPVTLEGVVDSRPEARAAGSRLHLEAERLYRAGGSVPVTGRVLLYVGEGRPDVFTGDRVRVVSRLHRPRNYGLPGEFNFVRNLALKGIFATAFASRADDVVLVMANVSHPLQRFIDQTAAGMGSFIVKAVPSVEGGILRALLIGERGYTPPYIETAYANTGVNHILSISGFHVGIIALFVFHLLLGVCRNFQCLTLNFNLRKSLLIITLPLIIFYLLLSGTAPATARSVIMIAAFVFALAVEREVEPVNSLLLAAMVILAVTPGALFDISFQLSFVALWGIIILTPIFMLPFARFASGTISYKLLLFLMASLAAITGTLFPVAFYFHRVSFTGLISNLIVVPLMGYGAVVLGFMALPFIFLFPFVARMLLVAAAFPVKIANSFVLLVSNIPALPLLNPDYFDLFLFYLLLLVLTFVSSRKFQIAFCIVTTVAIAGNALFFKGPDKGLLQITFFSLGQGESTLISFPGGKTMLIDGGGSAREGGINVGERLLAPALWALGVTTVDYMVLTHAHPDHIQGLLYIADNFKVGEFWENRPAMDDSENYRNLRAIIDKRKIPVREIHASDHQVDIGGARLEFLWPEADNSNQYPDLNQRSLVFRLVYGKGAVLFTGDIGMEVEKRLFAHKGQQSNVLKVPHHGSRYSSSPEFLHWASPEIALISAGYGNSFHLPAEQTLARLKEKHVEVYRTDLNGTIRLTYDKGKGKFIAHRQNWHFN</sequence>
<dbReference type="InterPro" id="IPR036866">
    <property type="entry name" value="RibonucZ/Hydroxyglut_hydro"/>
</dbReference>
<dbReference type="Gene3D" id="3.60.15.10">
    <property type="entry name" value="Ribonuclease Z/Hydroxyacylglutathione hydrolase-like"/>
    <property type="match status" value="1"/>
</dbReference>